<protein>
    <recommendedName>
        <fullName evidence="5">HNH nuclease domain-containing protein</fullName>
    </recommendedName>
</protein>
<dbReference type="InterPro" id="IPR003615">
    <property type="entry name" value="HNH_nuc"/>
</dbReference>
<evidence type="ECO:0000259" key="2">
    <source>
        <dbReference type="Pfam" id="PF13392"/>
    </source>
</evidence>
<feature type="domain" description="HNH nuclease" evidence="2">
    <location>
        <begin position="70"/>
        <end position="112"/>
    </location>
</feature>
<name>A0A420RWJ4_GIBIN</name>
<dbReference type="AlphaFoldDB" id="A0A420RWJ4"/>
<dbReference type="Proteomes" id="UP000283569">
    <property type="component" value="Unassembled WGS sequence"/>
</dbReference>
<dbReference type="InterPro" id="IPR044925">
    <property type="entry name" value="His-Me_finger_sf"/>
</dbReference>
<dbReference type="SUPFAM" id="SSF54060">
    <property type="entry name" value="His-Me finger endonucleases"/>
    <property type="match status" value="1"/>
</dbReference>
<proteinExistence type="predicted"/>
<reference evidence="3 4" key="1">
    <citation type="journal article" date="2018" name="Sci. Rep.">
        <title>Characterisation of pathogen-specific regions and novel effector candidates in Fusarium oxysporum f. sp. cepae.</title>
        <authorList>
            <person name="Armitage A.D."/>
            <person name="Taylor A."/>
            <person name="Sobczyk M.K."/>
            <person name="Baxter L."/>
            <person name="Greenfield B.P."/>
            <person name="Bates H.J."/>
            <person name="Wilson F."/>
            <person name="Jackson A.C."/>
            <person name="Ott S."/>
            <person name="Harrison R.J."/>
            <person name="Clarkson J.P."/>
        </authorList>
    </citation>
    <scope>NUCLEOTIDE SEQUENCE [LARGE SCALE GENOMIC DNA]</scope>
    <source>
        <strain evidence="3 4">Fp_A8</strain>
    </source>
</reference>
<evidence type="ECO:0008006" key="5">
    <source>
        <dbReference type="Google" id="ProtNLM"/>
    </source>
</evidence>
<sequence>MQEIWKPVPGHEGHYEVSNLGRVRSLSRHVRHSDGKSLRAVDSQLKSLSRNSQGYCSVHLYLCGKMKKWYLHRLVAQVFVENVEGLPQVNHIDGDKENNASSNLEWCTGSGNCMHAVRNELYLTARGEQASNVKLKEEDVRDIRLQAGQGVMHKDLAQVFGVGRKAIGKIVNRQRWKHVI</sequence>
<dbReference type="EMBL" id="MRDB01000137">
    <property type="protein sequence ID" value="RKL21421.1"/>
    <property type="molecule type" value="Genomic_DNA"/>
</dbReference>
<accession>A0A420RWJ4</accession>
<organism evidence="3 4">
    <name type="scientific">Gibberella intermedia</name>
    <name type="common">Bulb rot disease fungus</name>
    <name type="synonym">Fusarium proliferatum</name>
    <dbReference type="NCBI Taxonomy" id="948311"/>
    <lineage>
        <taxon>Eukaryota</taxon>
        <taxon>Fungi</taxon>
        <taxon>Dikarya</taxon>
        <taxon>Ascomycota</taxon>
        <taxon>Pezizomycotina</taxon>
        <taxon>Sordariomycetes</taxon>
        <taxon>Hypocreomycetidae</taxon>
        <taxon>Hypocreales</taxon>
        <taxon>Nectriaceae</taxon>
        <taxon>Fusarium</taxon>
        <taxon>Fusarium fujikuroi species complex</taxon>
    </lineage>
</organism>
<evidence type="ECO:0000259" key="1">
    <source>
        <dbReference type="Pfam" id="PF07463"/>
    </source>
</evidence>
<dbReference type="Gene3D" id="3.90.75.20">
    <property type="match status" value="1"/>
</dbReference>
<dbReference type="Pfam" id="PF07463">
    <property type="entry name" value="NUMOD4"/>
    <property type="match status" value="1"/>
</dbReference>
<comment type="caution">
    <text evidence="3">The sequence shown here is derived from an EMBL/GenBank/DDBJ whole genome shotgun (WGS) entry which is preliminary data.</text>
</comment>
<dbReference type="InterPro" id="IPR010902">
    <property type="entry name" value="NUMOD4"/>
</dbReference>
<gene>
    <name evidence="3" type="ORF">BFJ72_g14894</name>
</gene>
<dbReference type="GO" id="GO:0016788">
    <property type="term" value="F:hydrolase activity, acting on ester bonds"/>
    <property type="evidence" value="ECO:0007669"/>
    <property type="project" value="InterPro"/>
</dbReference>
<dbReference type="Pfam" id="PF13392">
    <property type="entry name" value="HNH_3"/>
    <property type="match status" value="1"/>
</dbReference>
<evidence type="ECO:0000313" key="3">
    <source>
        <dbReference type="EMBL" id="RKL21421.1"/>
    </source>
</evidence>
<evidence type="ECO:0000313" key="4">
    <source>
        <dbReference type="Proteomes" id="UP000283569"/>
    </source>
</evidence>
<feature type="domain" description="NUMOD4" evidence="1">
    <location>
        <begin position="3"/>
        <end position="61"/>
    </location>
</feature>